<organism evidence="6">
    <name type="scientific">Notodromas monacha</name>
    <dbReference type="NCBI Taxonomy" id="399045"/>
    <lineage>
        <taxon>Eukaryota</taxon>
        <taxon>Metazoa</taxon>
        <taxon>Ecdysozoa</taxon>
        <taxon>Arthropoda</taxon>
        <taxon>Crustacea</taxon>
        <taxon>Oligostraca</taxon>
        <taxon>Ostracoda</taxon>
        <taxon>Podocopa</taxon>
        <taxon>Podocopida</taxon>
        <taxon>Cypridocopina</taxon>
        <taxon>Cypridoidea</taxon>
        <taxon>Cyprididae</taxon>
        <taxon>Notodromas</taxon>
    </lineage>
</organism>
<feature type="repeat" description="WD" evidence="5">
    <location>
        <begin position="68"/>
        <end position="109"/>
    </location>
</feature>
<dbReference type="SMART" id="SM00320">
    <property type="entry name" value="WD40"/>
    <property type="match status" value="6"/>
</dbReference>
<dbReference type="Gene3D" id="2.130.10.10">
    <property type="entry name" value="YVTN repeat-like/Quinoprotein amine dehydrogenase"/>
    <property type="match status" value="1"/>
</dbReference>
<dbReference type="PROSITE" id="PS00678">
    <property type="entry name" value="WD_REPEATS_1"/>
    <property type="match status" value="3"/>
</dbReference>
<feature type="repeat" description="WD" evidence="5">
    <location>
        <begin position="261"/>
        <end position="292"/>
    </location>
</feature>
<dbReference type="InterPro" id="IPR020472">
    <property type="entry name" value="WD40_PAC1"/>
</dbReference>
<feature type="repeat" description="WD" evidence="5">
    <location>
        <begin position="25"/>
        <end position="58"/>
    </location>
</feature>
<proteinExistence type="predicted"/>
<protein>
    <submittedName>
        <fullName evidence="6">Uncharacterized protein</fullName>
    </submittedName>
</protein>
<feature type="repeat" description="WD" evidence="5">
    <location>
        <begin position="153"/>
        <end position="187"/>
    </location>
</feature>
<accession>A0A7R9BJK0</accession>
<dbReference type="PROSITE" id="PS50294">
    <property type="entry name" value="WD_REPEATS_REGION"/>
    <property type="match status" value="6"/>
</dbReference>
<keyword evidence="2" id="KW-0507">mRNA processing</keyword>
<dbReference type="GO" id="GO:0003723">
    <property type="term" value="F:RNA binding"/>
    <property type="evidence" value="ECO:0007669"/>
    <property type="project" value="TreeGrafter"/>
</dbReference>
<dbReference type="GO" id="GO:0008380">
    <property type="term" value="P:RNA splicing"/>
    <property type="evidence" value="ECO:0007669"/>
    <property type="project" value="UniProtKB-KW"/>
</dbReference>
<dbReference type="PANTHER" id="PTHR44006:SF1">
    <property type="entry name" value="U5 SMALL NUCLEAR RIBONUCLEOPROTEIN 40 KDA PROTEIN"/>
    <property type="match status" value="1"/>
</dbReference>
<reference evidence="6" key="1">
    <citation type="submission" date="2020-11" db="EMBL/GenBank/DDBJ databases">
        <authorList>
            <person name="Tran Van P."/>
        </authorList>
    </citation>
    <scope>NUCLEOTIDE SEQUENCE</scope>
</reference>
<dbReference type="Pfam" id="PF00400">
    <property type="entry name" value="WD40"/>
    <property type="match status" value="6"/>
</dbReference>
<dbReference type="InterPro" id="IPR052234">
    <property type="entry name" value="U5_snRNP_Component"/>
</dbReference>
<keyword evidence="3" id="KW-0677">Repeat</keyword>
<evidence type="ECO:0000256" key="1">
    <source>
        <dbReference type="ARBA" id="ARBA00022574"/>
    </source>
</evidence>
<name>A0A7R9BJK0_9CRUS</name>
<dbReference type="CDD" id="cd00200">
    <property type="entry name" value="WD40"/>
    <property type="match status" value="1"/>
</dbReference>
<dbReference type="InterPro" id="IPR015943">
    <property type="entry name" value="WD40/YVTN_repeat-like_dom_sf"/>
</dbReference>
<dbReference type="SUPFAM" id="SSF50978">
    <property type="entry name" value="WD40 repeat-like"/>
    <property type="match status" value="1"/>
</dbReference>
<dbReference type="OrthoDB" id="1068471at2759"/>
<feature type="repeat" description="WD" evidence="5">
    <location>
        <begin position="196"/>
        <end position="233"/>
    </location>
</feature>
<dbReference type="InterPro" id="IPR001680">
    <property type="entry name" value="WD40_rpt"/>
</dbReference>
<keyword evidence="1 5" id="KW-0853">WD repeat</keyword>
<evidence type="ECO:0000256" key="5">
    <source>
        <dbReference type="PROSITE-ProRule" id="PRU00221"/>
    </source>
</evidence>
<keyword evidence="7" id="KW-1185">Reference proteome</keyword>
<dbReference type="AlphaFoldDB" id="A0A7R9BJK0"/>
<dbReference type="InterPro" id="IPR019775">
    <property type="entry name" value="WD40_repeat_CS"/>
</dbReference>
<dbReference type="InterPro" id="IPR036322">
    <property type="entry name" value="WD40_repeat_dom_sf"/>
</dbReference>
<dbReference type="Proteomes" id="UP000678499">
    <property type="component" value="Unassembled WGS sequence"/>
</dbReference>
<dbReference type="EMBL" id="CAJPEX010000366">
    <property type="protein sequence ID" value="CAG0915320.1"/>
    <property type="molecule type" value="Genomic_DNA"/>
</dbReference>
<dbReference type="PANTHER" id="PTHR44006">
    <property type="entry name" value="U5 SMALL NUCLEAR RIBONUCLEOPROTEIN 40 KDA PROTEIN"/>
    <property type="match status" value="1"/>
</dbReference>
<evidence type="ECO:0000256" key="3">
    <source>
        <dbReference type="ARBA" id="ARBA00022737"/>
    </source>
</evidence>
<evidence type="ECO:0000313" key="6">
    <source>
        <dbReference type="EMBL" id="CAD7275168.1"/>
    </source>
</evidence>
<dbReference type="EMBL" id="OA882403">
    <property type="protein sequence ID" value="CAD7275168.1"/>
    <property type="molecule type" value="Genomic_DNA"/>
</dbReference>
<dbReference type="GO" id="GO:0006397">
    <property type="term" value="P:mRNA processing"/>
    <property type="evidence" value="ECO:0007669"/>
    <property type="project" value="UniProtKB-KW"/>
</dbReference>
<keyword evidence="4" id="KW-0508">mRNA splicing</keyword>
<evidence type="ECO:0000256" key="2">
    <source>
        <dbReference type="ARBA" id="ARBA00022664"/>
    </source>
</evidence>
<evidence type="ECO:0000313" key="7">
    <source>
        <dbReference type="Proteomes" id="UP000678499"/>
    </source>
</evidence>
<gene>
    <name evidence="6" type="ORF">NMOB1V02_LOCUS2968</name>
</gene>
<dbReference type="GO" id="GO:0071013">
    <property type="term" value="C:catalytic step 2 spliceosome"/>
    <property type="evidence" value="ECO:0007669"/>
    <property type="project" value="TreeGrafter"/>
</dbReference>
<feature type="repeat" description="WD" evidence="5">
    <location>
        <begin position="110"/>
        <end position="152"/>
    </location>
</feature>
<evidence type="ECO:0000256" key="4">
    <source>
        <dbReference type="ARBA" id="ARBA00023187"/>
    </source>
</evidence>
<dbReference type="PRINTS" id="PR00320">
    <property type="entry name" value="GPROTEINBRPT"/>
</dbReference>
<sequence length="315" mass="34155">MPVGFGVFETCSGRTSSLLAPIMLLSGHGGEIFSGKFHPDGEFLVSAGMDRDILIWKVYGECENIHVMSGHSGAVLDLQLSTDGERVYTASTDKTVGIWDLVEGRRVKRIKAHGGFVNSVCAARRGPPLLVTGSDDGTVKVWDTRRRGELHTLPGAGFPITSVSFTDTAESVLTGGTDNEIRCWDLRRLATPSLQLRGHTDTVTSLCLSPAKCSGAHVASNAMDNTIRVWDVRPYFKGDGTRCTTALTGHQHNFEQNLIKVAWSPDGRRVASGSADRCVHIWDVTSGRLIYRLPGHNGIMSVGSDKQIYLGEIES</sequence>
<dbReference type="PROSITE" id="PS50082">
    <property type="entry name" value="WD_REPEATS_2"/>
    <property type="match status" value="6"/>
</dbReference>